<dbReference type="VEuPathDB" id="VectorBase:PHUM253980"/>
<dbReference type="SMART" id="SM00918">
    <property type="entry name" value="Lig_chan-Glu_bd"/>
    <property type="match status" value="1"/>
</dbReference>
<dbReference type="EMBL" id="AAZO01002944">
    <property type="status" value="NOT_ANNOTATED_CDS"/>
    <property type="molecule type" value="Genomic_DNA"/>
</dbReference>
<evidence type="ECO:0000256" key="6">
    <source>
        <dbReference type="ARBA" id="ARBA00022989"/>
    </source>
</evidence>
<accession>E0VK11</accession>
<keyword evidence="8" id="KW-0406">Ion transport</keyword>
<reference evidence="24" key="1">
    <citation type="submission" date="2007-04" db="EMBL/GenBank/DDBJ databases">
        <title>Annotation of Pediculus humanus corporis strain USDA.</title>
        <authorList>
            <person name="Kirkness E."/>
            <person name="Hannick L."/>
            <person name="Hass B."/>
            <person name="Bruggner R."/>
            <person name="Lawson D."/>
            <person name="Bidwell S."/>
            <person name="Joardar V."/>
            <person name="Caler E."/>
            <person name="Walenz B."/>
            <person name="Inman J."/>
            <person name="Schobel S."/>
            <person name="Galinsky K."/>
            <person name="Amedeo P."/>
            <person name="Strausberg R."/>
        </authorList>
    </citation>
    <scope>NUCLEOTIDE SEQUENCE</scope>
    <source>
        <strain evidence="24">USDA</strain>
    </source>
</reference>
<dbReference type="InterPro" id="IPR019594">
    <property type="entry name" value="Glu/Gly-bd"/>
</dbReference>
<keyword evidence="13" id="KW-1071">Ligand-gated ion channel</keyword>
<reference evidence="25" key="3">
    <citation type="submission" date="2020-05" db="UniProtKB">
        <authorList>
            <consortium name="EnsemblMetazoa"/>
        </authorList>
    </citation>
    <scope>IDENTIFICATION</scope>
    <source>
        <strain evidence="25">USDA</strain>
    </source>
</reference>
<dbReference type="Proteomes" id="UP000009046">
    <property type="component" value="Unassembled WGS sequence"/>
</dbReference>
<dbReference type="InterPro" id="IPR015683">
    <property type="entry name" value="Ionotropic_Glu_rcpt"/>
</dbReference>
<dbReference type="Gene3D" id="1.10.287.70">
    <property type="match status" value="1"/>
</dbReference>
<dbReference type="GeneID" id="8235188"/>
<dbReference type="Pfam" id="PF10613">
    <property type="entry name" value="Lig_chan-Glu_bd"/>
    <property type="match status" value="1"/>
</dbReference>
<feature type="region of interest" description="Disordered" evidence="20">
    <location>
        <begin position="875"/>
        <end position="904"/>
    </location>
</feature>
<name>E0VK11_PEDHC</name>
<dbReference type="EnsemblMetazoa" id="PHUM253980-RA">
    <property type="protein sequence ID" value="PHUM253980-PA"/>
    <property type="gene ID" value="PHUM253980"/>
</dbReference>
<evidence type="ECO:0000256" key="10">
    <source>
        <dbReference type="ARBA" id="ARBA00023170"/>
    </source>
</evidence>
<keyword evidence="3" id="KW-1003">Cell membrane</keyword>
<evidence type="ECO:0000256" key="1">
    <source>
        <dbReference type="ARBA" id="ARBA00008685"/>
    </source>
</evidence>
<dbReference type="InterPro" id="IPR001320">
    <property type="entry name" value="Iontro_rcpt_C"/>
</dbReference>
<dbReference type="FunFam" id="3.40.190.10:FF:000061">
    <property type="entry name" value="Glutamate receptor, ionotropic kainate"/>
    <property type="match status" value="1"/>
</dbReference>
<feature type="disulfide bond" evidence="19">
    <location>
        <begin position="747"/>
        <end position="805"/>
    </location>
</feature>
<evidence type="ECO:0000256" key="12">
    <source>
        <dbReference type="ARBA" id="ARBA00023257"/>
    </source>
</evidence>
<proteinExistence type="inferred from homology"/>
<gene>
    <name evidence="25" type="primary">8235188</name>
    <name evidence="24" type="ORF">Phum_PHUM253980</name>
</gene>
<sequence length="904" mass="102430">MKKRRRRSKRRRRRKNLTFENIVTDPIKKKKYLERIQAGLFTEEQWEQEIAFKYAIDRINMDPFILSKQRLVPIIEKIPSGDSFEAGKKVCNLTYSGIAAIFGPNDIASAGIVKSISETLEIPNLQTQWEIAPDKLSLLTIKTYPEPKMLSQGIADLIEDMDWKSFTILYENEESLIRLQGVLKLKGPNDSPIAIRQLDPQDDHRIILKEIQMSGETHIILQCQPERVLTVLRQAKEVKMMEDYQSYIITDLDTHTLDFSEFKYGRTNITTIRLIDPEDSNVQNAVRDWVEGEKRNGVYLDTTPETVKVETALLYDAVQLFAKAVHVIESPKKKISVTPLRCDGIETWPHGYSLVNYMRLVEGKGMTGPIGFEQSDGRRNLFRLEIAELTKNGFKKIGTWDPINKVNYTRTIGEIYSQIVEKLENKTFIVVSRLGAPFLMLKEPQGSLTGNDRFEGYSINLIDEIAKELNFKYEFTLTPDGKYGSYNRVTKKWDGLVKQLLDRKADLAICDLTITYERESAVDFTMPFMTLGISILYSKPVKQPPNLFSFLSPFSLDVWMYMVTAYLGVSLFLFILARMTPHEWENPHPCNDNCEELESKFNLVNCLWFSLGSLMGQGCDILPKAISTRIIAGMWWFFTLIMISSYTANLAAFLTVERMDVAITGAEDLAKQTKIKYGAVLGGSTAAFFKNSNFSTYQRMWAAMESARPSVFTTSNAEGVERVLKGKRSYAFLMESTSIEYQVERNCELQQIGDLLDSKGYGIAMPVNSPYRTAISGAVLKMQEDGRLHMLKEKWWKEMYGGGSCKEDHAHAAASQAELGLANVGGVFVVLVLGCTAGFVMSVLEFLWNIRKIAVEEGISPKEALVMELKFALSAGSKKPTGKKRQSSRGSQSVTSSLHINDYE</sequence>
<dbReference type="GO" id="GO:0008328">
    <property type="term" value="C:ionotropic glutamate receptor complex"/>
    <property type="evidence" value="ECO:0007669"/>
    <property type="project" value="UniProtKB-ARBA"/>
</dbReference>
<feature type="binding site" evidence="17">
    <location>
        <position position="518"/>
    </location>
    <ligand>
        <name>L-glutamate</name>
        <dbReference type="ChEBI" id="CHEBI:29985"/>
    </ligand>
</feature>
<dbReference type="SUPFAM" id="SSF53822">
    <property type="entry name" value="Periplasmic binding protein-like I"/>
    <property type="match status" value="1"/>
</dbReference>
<keyword evidence="2" id="KW-0813">Transport</keyword>
<feature type="binding site" evidence="17">
    <location>
        <position position="685"/>
    </location>
    <ligand>
        <name>L-glutamate</name>
        <dbReference type="ChEBI" id="CHEBI:29985"/>
    </ligand>
</feature>
<dbReference type="HOGENOM" id="CLU_007257_1_1_1"/>
<feature type="binding site" evidence="17">
    <location>
        <position position="684"/>
    </location>
    <ligand>
        <name>L-glutamate</name>
        <dbReference type="ChEBI" id="CHEBI:29985"/>
    </ligand>
</feature>
<keyword evidence="9 21" id="KW-0472">Membrane</keyword>
<dbReference type="CDD" id="cd06382">
    <property type="entry name" value="PBP1_iGluR_Kainate"/>
    <property type="match status" value="1"/>
</dbReference>
<evidence type="ECO:0000256" key="15">
    <source>
        <dbReference type="ARBA" id="ARBA00034104"/>
    </source>
</evidence>
<dbReference type="Gene3D" id="3.40.190.10">
    <property type="entry name" value="Periplasmic binding protein-like II"/>
    <property type="match status" value="2"/>
</dbReference>
<dbReference type="eggNOG" id="KOG1052">
    <property type="taxonomic scope" value="Eukaryota"/>
</dbReference>
<dbReference type="PANTHER" id="PTHR18966">
    <property type="entry name" value="IONOTROPIC GLUTAMATE RECEPTOR"/>
    <property type="match status" value="1"/>
</dbReference>
<keyword evidence="14" id="KW-0407">Ion channel</keyword>
<evidence type="ECO:0000256" key="7">
    <source>
        <dbReference type="ARBA" id="ARBA00023018"/>
    </source>
</evidence>
<dbReference type="GO" id="GO:0045211">
    <property type="term" value="C:postsynaptic membrane"/>
    <property type="evidence" value="ECO:0007669"/>
    <property type="project" value="UniProtKB-SubCell"/>
</dbReference>
<feature type="compositionally biased region" description="Low complexity" evidence="20">
    <location>
        <begin position="888"/>
        <end position="897"/>
    </location>
</feature>
<dbReference type="SUPFAM" id="SSF81324">
    <property type="entry name" value="Voltage-gated potassium channels"/>
    <property type="match status" value="1"/>
</dbReference>
<keyword evidence="7" id="KW-0770">Synapse</keyword>
<evidence type="ECO:0000313" key="26">
    <source>
        <dbReference type="Proteomes" id="UP000009046"/>
    </source>
</evidence>
<evidence type="ECO:0000256" key="21">
    <source>
        <dbReference type="SAM" id="Phobius"/>
    </source>
</evidence>
<dbReference type="Pfam" id="PF01094">
    <property type="entry name" value="ANF_receptor"/>
    <property type="match status" value="1"/>
</dbReference>
<dbReference type="FunFam" id="3.40.190.10:FF:000147">
    <property type="entry name" value="Uncharacterized protein, isoform C"/>
    <property type="match status" value="1"/>
</dbReference>
<reference evidence="24" key="2">
    <citation type="submission" date="2007-04" db="EMBL/GenBank/DDBJ databases">
        <title>The genome of the human body louse.</title>
        <authorList>
            <consortium name="The Human Body Louse Genome Consortium"/>
            <person name="Kirkness E."/>
            <person name="Walenz B."/>
            <person name="Hass B."/>
            <person name="Bruggner R."/>
            <person name="Strausberg R."/>
        </authorList>
    </citation>
    <scope>NUCLEOTIDE SEQUENCE</scope>
    <source>
        <strain evidence="24">USDA</strain>
    </source>
</reference>
<dbReference type="AlphaFoldDB" id="E0VK11"/>
<organism>
    <name type="scientific">Pediculus humanus subsp. corporis</name>
    <name type="common">Body louse</name>
    <dbReference type="NCBI Taxonomy" id="121224"/>
    <lineage>
        <taxon>Eukaryota</taxon>
        <taxon>Metazoa</taxon>
        <taxon>Ecdysozoa</taxon>
        <taxon>Arthropoda</taxon>
        <taxon>Hexapoda</taxon>
        <taxon>Insecta</taxon>
        <taxon>Pterygota</taxon>
        <taxon>Neoptera</taxon>
        <taxon>Paraneoptera</taxon>
        <taxon>Psocodea</taxon>
        <taxon>Troctomorpha</taxon>
        <taxon>Phthiraptera</taxon>
        <taxon>Anoplura</taxon>
        <taxon>Pediculidae</taxon>
        <taxon>Pediculus</taxon>
    </lineage>
</organism>
<dbReference type="SUPFAM" id="SSF53850">
    <property type="entry name" value="Periplasmic binding protein-like II"/>
    <property type="match status" value="1"/>
</dbReference>
<feature type="domain" description="Ionotropic glutamate receptor C-terminal" evidence="22">
    <location>
        <begin position="427"/>
        <end position="798"/>
    </location>
</feature>
<dbReference type="EMBL" id="AAZO01002943">
    <property type="status" value="NOT_ANNOTATED_CDS"/>
    <property type="molecule type" value="Genomic_DNA"/>
</dbReference>
<evidence type="ECO:0000256" key="5">
    <source>
        <dbReference type="ARBA" id="ARBA00022729"/>
    </source>
</evidence>
<feature type="site" description="Crucial to convey clamshell closure to channel opening" evidence="18">
    <location>
        <position position="663"/>
    </location>
</feature>
<evidence type="ECO:0000256" key="20">
    <source>
        <dbReference type="SAM" id="MobiDB-lite"/>
    </source>
</evidence>
<evidence type="ECO:0000259" key="23">
    <source>
        <dbReference type="SMART" id="SM00918"/>
    </source>
</evidence>
<comment type="subcellular location">
    <subcellularLocation>
        <location evidence="15">Postsynaptic cell membrane</location>
        <topology evidence="15">Multi-pass membrane protein</topology>
    </subcellularLocation>
</comment>
<dbReference type="InterPro" id="IPR001828">
    <property type="entry name" value="ANF_lig-bd_rcpt"/>
</dbReference>
<feature type="transmembrane region" description="Helical" evidence="21">
    <location>
        <begin position="824"/>
        <end position="848"/>
    </location>
</feature>
<dbReference type="GO" id="GO:0004970">
    <property type="term" value="F:glutamate-gated receptor activity"/>
    <property type="evidence" value="ECO:0007669"/>
    <property type="project" value="UniProtKB-ARBA"/>
</dbReference>
<evidence type="ECO:0000256" key="14">
    <source>
        <dbReference type="ARBA" id="ARBA00023303"/>
    </source>
</evidence>
<evidence type="ECO:0000256" key="19">
    <source>
        <dbReference type="PIRSR" id="PIRSR601508-3"/>
    </source>
</evidence>
<keyword evidence="10" id="KW-0675">Receptor</keyword>
<dbReference type="InterPro" id="IPR028082">
    <property type="entry name" value="Peripla_BP_I"/>
</dbReference>
<dbReference type="EMBL" id="DS235235">
    <property type="protein sequence ID" value="EEB13717.1"/>
    <property type="molecule type" value="Genomic_DNA"/>
</dbReference>
<dbReference type="OMA" id="EYQLRMG"/>
<evidence type="ECO:0000256" key="3">
    <source>
        <dbReference type="ARBA" id="ARBA00022475"/>
    </source>
</evidence>
<dbReference type="KEGG" id="phu:Phum_PHUM253980"/>
<dbReference type="CTD" id="8235188"/>
<evidence type="ECO:0000313" key="25">
    <source>
        <dbReference type="EnsemblMetazoa" id="PHUM253980-PA"/>
    </source>
</evidence>
<keyword evidence="4 21" id="KW-0812">Transmembrane</keyword>
<dbReference type="RefSeq" id="XP_002426455.1">
    <property type="nucleotide sequence ID" value="XM_002426410.1"/>
</dbReference>
<feature type="transmembrane region" description="Helical" evidence="21">
    <location>
        <begin position="634"/>
        <end position="654"/>
    </location>
</feature>
<feature type="domain" description="Ionotropic glutamate receptor L-glutamate and glycine-binding" evidence="23">
    <location>
        <begin position="437"/>
        <end position="502"/>
    </location>
</feature>
<dbReference type="Pfam" id="PF00060">
    <property type="entry name" value="Lig_chan"/>
    <property type="match status" value="1"/>
</dbReference>
<evidence type="ECO:0000256" key="11">
    <source>
        <dbReference type="ARBA" id="ARBA00023180"/>
    </source>
</evidence>
<keyword evidence="12" id="KW-0628">Postsynaptic cell membrane</keyword>
<keyword evidence="6 21" id="KW-1133">Transmembrane helix</keyword>
<dbReference type="SMART" id="SM00079">
    <property type="entry name" value="PBPe"/>
    <property type="match status" value="1"/>
</dbReference>
<keyword evidence="26" id="KW-1185">Reference proteome</keyword>
<dbReference type="InterPro" id="IPR001508">
    <property type="entry name" value="Iono_Glu_rcpt_met"/>
</dbReference>
<evidence type="ECO:0000313" key="24">
    <source>
        <dbReference type="EMBL" id="EEB13717.1"/>
    </source>
</evidence>
<feature type="transmembrane region" description="Helical" evidence="21">
    <location>
        <begin position="558"/>
        <end position="577"/>
    </location>
</feature>
<dbReference type="FunFam" id="1.10.287.70:FF:000064">
    <property type="entry name" value="Glutamate receptor ionotropic, kainate"/>
    <property type="match status" value="1"/>
</dbReference>
<dbReference type="PRINTS" id="PR00177">
    <property type="entry name" value="NMDARECEPTOR"/>
</dbReference>
<feature type="site" description="Interaction with the cone snail toxin Con-ikot-ikot" evidence="18">
    <location>
        <position position="781"/>
    </location>
</feature>
<evidence type="ECO:0000256" key="18">
    <source>
        <dbReference type="PIRSR" id="PIRSR601508-2"/>
    </source>
</evidence>
<evidence type="ECO:0000256" key="4">
    <source>
        <dbReference type="ARBA" id="ARBA00022692"/>
    </source>
</evidence>
<dbReference type="OrthoDB" id="5984008at2759"/>
<evidence type="ECO:0000256" key="9">
    <source>
        <dbReference type="ARBA" id="ARBA00023136"/>
    </source>
</evidence>
<feature type="binding site" evidence="17">
    <location>
        <position position="513"/>
    </location>
    <ligand>
        <name>L-glutamate</name>
        <dbReference type="ChEBI" id="CHEBI:29985"/>
    </ligand>
</feature>
<protein>
    <recommendedName>
        <fullName evidence="16">Glutamate receptor 1</fullName>
    </recommendedName>
</protein>
<comment type="similarity">
    <text evidence="1">Belongs to the glutamate-gated ion channel (TC 1.A.10.1) family.</text>
</comment>
<keyword evidence="19" id="KW-1015">Disulfide bond</keyword>
<feature type="site" description="Interaction with the cone snail toxin Con-ikot-ikot" evidence="18">
    <location>
        <position position="690"/>
    </location>
</feature>
<evidence type="ECO:0000256" key="8">
    <source>
        <dbReference type="ARBA" id="ARBA00023065"/>
    </source>
</evidence>
<evidence type="ECO:0000259" key="22">
    <source>
        <dbReference type="SMART" id="SM00079"/>
    </source>
</evidence>
<evidence type="ECO:0000256" key="2">
    <source>
        <dbReference type="ARBA" id="ARBA00022448"/>
    </source>
</evidence>
<dbReference type="InParanoid" id="E0VK11"/>
<evidence type="ECO:0000256" key="13">
    <source>
        <dbReference type="ARBA" id="ARBA00023286"/>
    </source>
</evidence>
<keyword evidence="5" id="KW-0732">Signal</keyword>
<keyword evidence="11" id="KW-0325">Glycoprotein</keyword>
<dbReference type="Gene3D" id="3.40.50.2300">
    <property type="match status" value="2"/>
</dbReference>
<evidence type="ECO:0000256" key="16">
    <source>
        <dbReference type="ARBA" id="ARBA00072754"/>
    </source>
</evidence>
<feature type="binding site" evidence="17">
    <location>
        <position position="735"/>
    </location>
    <ligand>
        <name>L-glutamate</name>
        <dbReference type="ChEBI" id="CHEBI:29985"/>
    </ligand>
</feature>
<evidence type="ECO:0000256" key="17">
    <source>
        <dbReference type="PIRSR" id="PIRSR601508-1"/>
    </source>
</evidence>